<dbReference type="InterPro" id="IPR045052">
    <property type="entry name" value="Copine"/>
</dbReference>
<dbReference type="GO" id="GO:0005544">
    <property type="term" value="F:calcium-dependent phospholipid binding"/>
    <property type="evidence" value="ECO:0007669"/>
    <property type="project" value="InterPro"/>
</dbReference>
<dbReference type="SUPFAM" id="SSF53300">
    <property type="entry name" value="vWA-like"/>
    <property type="match status" value="1"/>
</dbReference>
<dbReference type="AlphaFoldDB" id="A0A8K0JWW4"/>
<evidence type="ECO:0000313" key="3">
    <source>
        <dbReference type="Proteomes" id="UP000792457"/>
    </source>
</evidence>
<gene>
    <name evidence="2" type="ORF">J437_LFUL002622</name>
</gene>
<dbReference type="GO" id="GO:0071277">
    <property type="term" value="P:cellular response to calcium ion"/>
    <property type="evidence" value="ECO:0007669"/>
    <property type="project" value="TreeGrafter"/>
</dbReference>
<evidence type="ECO:0000313" key="2">
    <source>
        <dbReference type="EMBL" id="KAG8223377.1"/>
    </source>
</evidence>
<reference evidence="2" key="2">
    <citation type="submission" date="2017-10" db="EMBL/GenBank/DDBJ databases">
        <title>Ladona fulva Genome sequencing and assembly.</title>
        <authorList>
            <person name="Murali S."/>
            <person name="Richards S."/>
            <person name="Bandaranaike D."/>
            <person name="Bellair M."/>
            <person name="Blankenburg K."/>
            <person name="Chao H."/>
            <person name="Dinh H."/>
            <person name="Doddapaneni H."/>
            <person name="Dugan-Rocha S."/>
            <person name="Elkadiri S."/>
            <person name="Gnanaolivu R."/>
            <person name="Hernandez B."/>
            <person name="Skinner E."/>
            <person name="Javaid M."/>
            <person name="Lee S."/>
            <person name="Li M."/>
            <person name="Ming W."/>
            <person name="Munidasa M."/>
            <person name="Muniz J."/>
            <person name="Nguyen L."/>
            <person name="Hughes D."/>
            <person name="Osuji N."/>
            <person name="Pu L.-L."/>
            <person name="Puazo M."/>
            <person name="Qu C."/>
            <person name="Quiroz J."/>
            <person name="Raj R."/>
            <person name="Weissenberger G."/>
            <person name="Xin Y."/>
            <person name="Zou X."/>
            <person name="Han Y."/>
            <person name="Worley K."/>
            <person name="Muzny D."/>
            <person name="Gibbs R."/>
        </authorList>
    </citation>
    <scope>NUCLEOTIDE SEQUENCE</scope>
    <source>
        <strain evidence="2">Sampled in the wild</strain>
    </source>
</reference>
<proteinExistence type="predicted"/>
<reference evidence="2" key="1">
    <citation type="submission" date="2013-04" db="EMBL/GenBank/DDBJ databases">
        <authorList>
            <person name="Qu J."/>
            <person name="Murali S.C."/>
            <person name="Bandaranaike D."/>
            <person name="Bellair M."/>
            <person name="Blankenburg K."/>
            <person name="Chao H."/>
            <person name="Dinh H."/>
            <person name="Doddapaneni H."/>
            <person name="Downs B."/>
            <person name="Dugan-Rocha S."/>
            <person name="Elkadiri S."/>
            <person name="Gnanaolivu R.D."/>
            <person name="Hernandez B."/>
            <person name="Javaid M."/>
            <person name="Jayaseelan J.C."/>
            <person name="Lee S."/>
            <person name="Li M."/>
            <person name="Ming W."/>
            <person name="Munidasa M."/>
            <person name="Muniz J."/>
            <person name="Nguyen L."/>
            <person name="Ongeri F."/>
            <person name="Osuji N."/>
            <person name="Pu L.-L."/>
            <person name="Puazo M."/>
            <person name="Qu C."/>
            <person name="Quiroz J."/>
            <person name="Raj R."/>
            <person name="Weissenberger G."/>
            <person name="Xin Y."/>
            <person name="Zou X."/>
            <person name="Han Y."/>
            <person name="Richards S."/>
            <person name="Worley K."/>
            <person name="Muzny D."/>
            <person name="Gibbs R."/>
        </authorList>
    </citation>
    <scope>NUCLEOTIDE SEQUENCE</scope>
    <source>
        <strain evidence="2">Sampled in the wild</strain>
    </source>
</reference>
<accession>A0A8K0JWW4</accession>
<comment type="caution">
    <text evidence="2">The sequence shown here is derived from an EMBL/GenBank/DDBJ whole genome shotgun (WGS) entry which is preliminary data.</text>
</comment>
<dbReference type="GO" id="GO:0005886">
    <property type="term" value="C:plasma membrane"/>
    <property type="evidence" value="ECO:0007669"/>
    <property type="project" value="TreeGrafter"/>
</dbReference>
<dbReference type="OrthoDB" id="6620344at2759"/>
<dbReference type="InterPro" id="IPR010734">
    <property type="entry name" value="Copine_C"/>
</dbReference>
<sequence length="208" mass="23519">MLSMPARMQELRSNKTLQNKADTAEVLFEAYRSFISGSNGDPSLRSSLRYISSTPNSYEIPIQAVGTIIQDYASDRKFRVLGFGAGLPPDGRVSRDFFVNMITDYPCCKGINGVLEAYHSCIRKVQLYGPTNFCPVINLVARFASVYRDGAHHFVLLIITDGVITDMQKTVERFFLVVGLILDARRMRNNRAEEAVRALERVSFPRRR</sequence>
<dbReference type="Pfam" id="PF07002">
    <property type="entry name" value="Copine"/>
    <property type="match status" value="1"/>
</dbReference>
<dbReference type="Proteomes" id="UP000792457">
    <property type="component" value="Unassembled WGS sequence"/>
</dbReference>
<dbReference type="PANTHER" id="PTHR10857:SF106">
    <property type="entry name" value="C2 DOMAIN-CONTAINING PROTEIN"/>
    <property type="match status" value="1"/>
</dbReference>
<dbReference type="PANTHER" id="PTHR10857">
    <property type="entry name" value="COPINE"/>
    <property type="match status" value="1"/>
</dbReference>
<dbReference type="EMBL" id="KZ308158">
    <property type="protein sequence ID" value="KAG8223377.1"/>
    <property type="molecule type" value="Genomic_DNA"/>
</dbReference>
<organism evidence="2 3">
    <name type="scientific">Ladona fulva</name>
    <name type="common">Scarce chaser dragonfly</name>
    <name type="synonym">Libellula fulva</name>
    <dbReference type="NCBI Taxonomy" id="123851"/>
    <lineage>
        <taxon>Eukaryota</taxon>
        <taxon>Metazoa</taxon>
        <taxon>Ecdysozoa</taxon>
        <taxon>Arthropoda</taxon>
        <taxon>Hexapoda</taxon>
        <taxon>Insecta</taxon>
        <taxon>Pterygota</taxon>
        <taxon>Palaeoptera</taxon>
        <taxon>Odonata</taxon>
        <taxon>Epiprocta</taxon>
        <taxon>Anisoptera</taxon>
        <taxon>Libelluloidea</taxon>
        <taxon>Libellulidae</taxon>
        <taxon>Ladona</taxon>
    </lineage>
</organism>
<name>A0A8K0JWW4_LADFU</name>
<dbReference type="InterPro" id="IPR036465">
    <property type="entry name" value="vWFA_dom_sf"/>
</dbReference>
<feature type="domain" description="Copine C-terminal" evidence="1">
    <location>
        <begin position="47"/>
        <end position="172"/>
    </location>
</feature>
<protein>
    <recommendedName>
        <fullName evidence="1">Copine C-terminal domain-containing protein</fullName>
    </recommendedName>
</protein>
<evidence type="ECO:0000259" key="1">
    <source>
        <dbReference type="Pfam" id="PF07002"/>
    </source>
</evidence>
<dbReference type="GO" id="GO:0032991">
    <property type="term" value="C:protein-containing complex"/>
    <property type="evidence" value="ECO:0007669"/>
    <property type="project" value="UniProtKB-ARBA"/>
</dbReference>
<keyword evidence="3" id="KW-1185">Reference proteome</keyword>